<keyword evidence="3 6" id="KW-1133">Transmembrane helix</keyword>
<feature type="transmembrane region" description="Helical" evidence="6">
    <location>
        <begin position="368"/>
        <end position="388"/>
    </location>
</feature>
<reference evidence="8" key="1">
    <citation type="submission" date="2021-02" db="EMBL/GenBank/DDBJ databases">
        <title>Natronoglycomyces albus gen. nov., sp. nov, a haloalkaliphilic actinobacterium from a soda solonchak soil.</title>
        <authorList>
            <person name="Sorokin D.Y."/>
            <person name="Khijniak T.V."/>
            <person name="Zakharycheva A.P."/>
            <person name="Boueva O.V."/>
            <person name="Ariskina E.V."/>
            <person name="Hahnke R.L."/>
            <person name="Bunk B."/>
            <person name="Sproer C."/>
            <person name="Schumann P."/>
            <person name="Evtushenko L.I."/>
            <person name="Kublanov I.V."/>
        </authorList>
    </citation>
    <scope>NUCLEOTIDE SEQUENCE</scope>
    <source>
        <strain evidence="8">DSM 106290</strain>
    </source>
</reference>
<sequence length="424" mass="44473">MAYMNFNLAPFREVAAIPKMKSLLFGGLLARLPYAATGLALTLYVRFGLEMSYFHAGLVGSLYVLGQAAGSTLMGRASDRFSLRFVIAITTVCSSAFWLSAPFMSYPVLLVAAFPAGMLAIPVFVVIRQPIAALVPEHKRRTAYSMDSICVETAFIISPSAATILATQVSPRLTLIVIGAVVIVAGTMLWLIDPPTGREAHAADVAKAPKPARGQWMRGPLIGMMFVGAGITIAAAGSDIAIVSLLEHHGQLQWAWVVLGAWALYSLIGAIVIGGSDRHFSPVILLGIVAVCTIPLGFIGHWALLALAFIPAGFFMAPAVASSTDRVSRLAPVSVRGEAMGMQGSAMTIGAAIGAPLVGWTVETFGAQWGFFVAGSATLLAVAMAAFLDRARGADSEVSGVPAPRRAPEGTSRDDVSATPVCER</sequence>
<feature type="transmembrane region" description="Helical" evidence="6">
    <location>
        <begin position="252"/>
        <end position="273"/>
    </location>
</feature>
<evidence type="ECO:0000259" key="7">
    <source>
        <dbReference type="PROSITE" id="PS50850"/>
    </source>
</evidence>
<dbReference type="InterPro" id="IPR011701">
    <property type="entry name" value="MFS"/>
</dbReference>
<name>A0A895XKV7_9ACTN</name>
<dbReference type="GO" id="GO:0022857">
    <property type="term" value="F:transmembrane transporter activity"/>
    <property type="evidence" value="ECO:0007669"/>
    <property type="project" value="InterPro"/>
</dbReference>
<dbReference type="Proteomes" id="UP000662939">
    <property type="component" value="Chromosome"/>
</dbReference>
<dbReference type="PANTHER" id="PTHR23542">
    <property type="match status" value="1"/>
</dbReference>
<dbReference type="InterPro" id="IPR036259">
    <property type="entry name" value="MFS_trans_sf"/>
</dbReference>
<keyword evidence="9" id="KW-1185">Reference proteome</keyword>
<feature type="compositionally biased region" description="Basic and acidic residues" evidence="5">
    <location>
        <begin position="406"/>
        <end position="424"/>
    </location>
</feature>
<evidence type="ECO:0000256" key="3">
    <source>
        <dbReference type="ARBA" id="ARBA00022989"/>
    </source>
</evidence>
<evidence type="ECO:0000313" key="8">
    <source>
        <dbReference type="EMBL" id="QSB04059.1"/>
    </source>
</evidence>
<feature type="transmembrane region" description="Helical" evidence="6">
    <location>
        <begin position="81"/>
        <end position="100"/>
    </location>
</feature>
<dbReference type="EMBL" id="CP070496">
    <property type="protein sequence ID" value="QSB04059.1"/>
    <property type="molecule type" value="Genomic_DNA"/>
</dbReference>
<feature type="transmembrane region" description="Helical" evidence="6">
    <location>
        <begin position="106"/>
        <end position="127"/>
    </location>
</feature>
<feature type="domain" description="Major facilitator superfamily (MFS) profile" evidence="7">
    <location>
        <begin position="1"/>
        <end position="393"/>
    </location>
</feature>
<dbReference type="GO" id="GO:0005886">
    <property type="term" value="C:plasma membrane"/>
    <property type="evidence" value="ECO:0007669"/>
    <property type="project" value="UniProtKB-SubCell"/>
</dbReference>
<proteinExistence type="predicted"/>
<evidence type="ECO:0000256" key="1">
    <source>
        <dbReference type="ARBA" id="ARBA00004651"/>
    </source>
</evidence>
<keyword evidence="4 6" id="KW-0472">Membrane</keyword>
<accession>A0A895XKV7</accession>
<feature type="transmembrane region" description="Helical" evidence="6">
    <location>
        <begin position="344"/>
        <end position="362"/>
    </location>
</feature>
<gene>
    <name evidence="8" type="ORF">JQS30_09525</name>
</gene>
<dbReference type="Pfam" id="PF07690">
    <property type="entry name" value="MFS_1"/>
    <property type="match status" value="1"/>
</dbReference>
<dbReference type="InterPro" id="IPR020846">
    <property type="entry name" value="MFS_dom"/>
</dbReference>
<dbReference type="Gene3D" id="1.20.1250.20">
    <property type="entry name" value="MFS general substrate transporter like domains"/>
    <property type="match status" value="1"/>
</dbReference>
<evidence type="ECO:0000256" key="4">
    <source>
        <dbReference type="ARBA" id="ARBA00023136"/>
    </source>
</evidence>
<feature type="transmembrane region" description="Helical" evidence="6">
    <location>
        <begin position="221"/>
        <end position="246"/>
    </location>
</feature>
<keyword evidence="2 6" id="KW-0812">Transmembrane</keyword>
<feature type="region of interest" description="Disordered" evidence="5">
    <location>
        <begin position="395"/>
        <end position="424"/>
    </location>
</feature>
<feature type="transmembrane region" description="Helical" evidence="6">
    <location>
        <begin position="148"/>
        <end position="167"/>
    </location>
</feature>
<dbReference type="AlphaFoldDB" id="A0A895XKV7"/>
<dbReference type="PROSITE" id="PS50850">
    <property type="entry name" value="MFS"/>
    <property type="match status" value="1"/>
</dbReference>
<comment type="subcellular location">
    <subcellularLocation>
        <location evidence="1">Cell membrane</location>
        <topology evidence="1">Multi-pass membrane protein</topology>
    </subcellularLocation>
</comment>
<evidence type="ECO:0000256" key="2">
    <source>
        <dbReference type="ARBA" id="ARBA00022692"/>
    </source>
</evidence>
<organism evidence="8 9">
    <name type="scientific">Natronoglycomyces albus</name>
    <dbReference type="NCBI Taxonomy" id="2811108"/>
    <lineage>
        <taxon>Bacteria</taxon>
        <taxon>Bacillati</taxon>
        <taxon>Actinomycetota</taxon>
        <taxon>Actinomycetes</taxon>
        <taxon>Glycomycetales</taxon>
        <taxon>Glycomycetaceae</taxon>
        <taxon>Natronoglycomyces</taxon>
    </lineage>
</organism>
<dbReference type="PANTHER" id="PTHR23542:SF1">
    <property type="entry name" value="MAJOR FACILITATOR SUPERFAMILY (MFS) PROFILE DOMAIN-CONTAINING PROTEIN"/>
    <property type="match status" value="1"/>
</dbReference>
<feature type="transmembrane region" description="Helical" evidence="6">
    <location>
        <begin position="280"/>
        <end position="298"/>
    </location>
</feature>
<feature type="transmembrane region" description="Helical" evidence="6">
    <location>
        <begin position="51"/>
        <end position="69"/>
    </location>
</feature>
<evidence type="ECO:0000256" key="5">
    <source>
        <dbReference type="SAM" id="MobiDB-lite"/>
    </source>
</evidence>
<evidence type="ECO:0000313" key="9">
    <source>
        <dbReference type="Proteomes" id="UP000662939"/>
    </source>
</evidence>
<feature type="transmembrane region" description="Helical" evidence="6">
    <location>
        <begin position="173"/>
        <end position="192"/>
    </location>
</feature>
<evidence type="ECO:0000256" key="6">
    <source>
        <dbReference type="SAM" id="Phobius"/>
    </source>
</evidence>
<dbReference type="KEGG" id="nav:JQS30_09525"/>
<dbReference type="SUPFAM" id="SSF103473">
    <property type="entry name" value="MFS general substrate transporter"/>
    <property type="match status" value="1"/>
</dbReference>
<protein>
    <submittedName>
        <fullName evidence="8">MFS transporter</fullName>
    </submittedName>
</protein>